<comment type="caution">
    <text evidence="7">The sequence shown here is derived from an EMBL/GenBank/DDBJ whole genome shotgun (WGS) entry which is preliminary data.</text>
</comment>
<keyword evidence="5" id="KW-0012">Acyltransferase</keyword>
<dbReference type="NCBIfam" id="NF003657">
    <property type="entry name" value="PRK05289.1"/>
    <property type="match status" value="1"/>
</dbReference>
<sequence length="258" mass="27435">MSIHPTAIIEPGAELHPSVAVGPYSIIESGAVLGEGCVVESCTRIYGHTRLGCNNRVCHGVTLGAEPQDLGYTPEQAKPLTIGDDNQFREGVNISHGVKSATGTRIGSRNFFMAYSHVGHDCSVGDDNVFANTATLAGHVELAHHVFVSGQVAVHQFCRIGAYVMLGGVSGVPKDVPPYVIASGQRARIIGLNLVGLRRNGFDQARRAHIKAVYKLVLRSGLRLAEALTRAERELPGPDTDAIVAFCRASERGITGFA</sequence>
<gene>
    <name evidence="7" type="primary">lpxA</name>
    <name evidence="7" type="ORF">CKO31_10870</name>
</gene>
<dbReference type="Gene3D" id="1.20.1180.10">
    <property type="entry name" value="Udp N-acetylglucosamine O-acyltransferase, C-terminal domain"/>
    <property type="match status" value="1"/>
</dbReference>
<dbReference type="Pfam" id="PF00132">
    <property type="entry name" value="Hexapep"/>
    <property type="match status" value="1"/>
</dbReference>
<organism evidence="7 8">
    <name type="scientific">Thiohalocapsa halophila</name>
    <dbReference type="NCBI Taxonomy" id="69359"/>
    <lineage>
        <taxon>Bacteria</taxon>
        <taxon>Pseudomonadati</taxon>
        <taxon>Pseudomonadota</taxon>
        <taxon>Gammaproteobacteria</taxon>
        <taxon>Chromatiales</taxon>
        <taxon>Chromatiaceae</taxon>
        <taxon>Thiohalocapsa</taxon>
    </lineage>
</organism>
<dbReference type="EMBL" id="NRRV01000023">
    <property type="protein sequence ID" value="MBK1631231.1"/>
    <property type="molecule type" value="Genomic_DNA"/>
</dbReference>
<dbReference type="InterPro" id="IPR037157">
    <property type="entry name" value="Acetyltransf_C_sf"/>
</dbReference>
<feature type="domain" description="UDP N-acetylglucosamine O-acyltransferase C-terminal" evidence="6">
    <location>
        <begin position="175"/>
        <end position="254"/>
    </location>
</feature>
<keyword evidence="3" id="KW-0808">Transferase</keyword>
<evidence type="ECO:0000259" key="6">
    <source>
        <dbReference type="Pfam" id="PF13720"/>
    </source>
</evidence>
<keyword evidence="2" id="KW-0441">Lipid A biosynthesis</keyword>
<dbReference type="RefSeq" id="WP_200237136.1">
    <property type="nucleotide sequence ID" value="NZ_NRRV01000023.1"/>
</dbReference>
<evidence type="ECO:0000313" key="8">
    <source>
        <dbReference type="Proteomes" id="UP000748752"/>
    </source>
</evidence>
<dbReference type="PIRSF" id="PIRSF000456">
    <property type="entry name" value="UDP-GlcNAc_acltr"/>
    <property type="match status" value="1"/>
</dbReference>
<dbReference type="Gene3D" id="2.160.10.10">
    <property type="entry name" value="Hexapeptide repeat proteins"/>
    <property type="match status" value="1"/>
</dbReference>
<dbReference type="Pfam" id="PF13720">
    <property type="entry name" value="Acetyltransf_11"/>
    <property type="match status" value="1"/>
</dbReference>
<evidence type="ECO:0000313" key="7">
    <source>
        <dbReference type="EMBL" id="MBK1631231.1"/>
    </source>
</evidence>
<evidence type="ECO:0000256" key="2">
    <source>
        <dbReference type="ARBA" id="ARBA00022556"/>
    </source>
</evidence>
<dbReference type="NCBIfam" id="TIGR01852">
    <property type="entry name" value="lipid_A_lpxA"/>
    <property type="match status" value="1"/>
</dbReference>
<dbReference type="InterPro" id="IPR001451">
    <property type="entry name" value="Hexapep"/>
</dbReference>
<dbReference type="PANTHER" id="PTHR43480:SF1">
    <property type="entry name" value="ACYL-[ACYL-CARRIER-PROTEIN]--UDP-N-ACETYLGLUCOSAMINE O-ACYLTRANSFERASE, MITOCHONDRIAL-RELATED"/>
    <property type="match status" value="1"/>
</dbReference>
<keyword evidence="8" id="KW-1185">Reference proteome</keyword>
<evidence type="ECO:0000256" key="3">
    <source>
        <dbReference type="ARBA" id="ARBA00022679"/>
    </source>
</evidence>
<keyword evidence="4" id="KW-0443">Lipid metabolism</keyword>
<name>A0ABS1CH39_9GAMM</name>
<proteinExistence type="predicted"/>
<evidence type="ECO:0000256" key="4">
    <source>
        <dbReference type="ARBA" id="ARBA00023098"/>
    </source>
</evidence>
<dbReference type="InterPro" id="IPR010137">
    <property type="entry name" value="Lipid_A_LpxA"/>
</dbReference>
<dbReference type="PANTHER" id="PTHR43480">
    <property type="entry name" value="ACYL-[ACYL-CARRIER-PROTEIN]--UDP-N-ACETYLGLUCOSAMINE O-ACYLTRANSFERASE"/>
    <property type="match status" value="1"/>
</dbReference>
<accession>A0ABS1CH39</accession>
<protein>
    <submittedName>
        <fullName evidence="7">Acyl-[acyl-carrier-protein]--UDP-N-acetylglucosamine O-acyltransferase</fullName>
    </submittedName>
</protein>
<reference evidence="7 8" key="1">
    <citation type="journal article" date="2020" name="Microorganisms">
        <title>Osmotic Adaptation and Compatible Solute Biosynthesis of Phototrophic Bacteria as Revealed from Genome Analyses.</title>
        <authorList>
            <person name="Imhoff J.F."/>
            <person name="Rahn T."/>
            <person name="Kunzel S."/>
            <person name="Keller A."/>
            <person name="Neulinger S.C."/>
        </authorList>
    </citation>
    <scope>NUCLEOTIDE SEQUENCE [LARGE SCALE GENOMIC DNA]</scope>
    <source>
        <strain evidence="7 8">DSM 6210</strain>
    </source>
</reference>
<dbReference type="InterPro" id="IPR029098">
    <property type="entry name" value="Acetyltransf_C"/>
</dbReference>
<evidence type="ECO:0000256" key="5">
    <source>
        <dbReference type="ARBA" id="ARBA00023315"/>
    </source>
</evidence>
<dbReference type="InterPro" id="IPR011004">
    <property type="entry name" value="Trimer_LpxA-like_sf"/>
</dbReference>
<dbReference type="SUPFAM" id="SSF51161">
    <property type="entry name" value="Trimeric LpxA-like enzymes"/>
    <property type="match status" value="1"/>
</dbReference>
<dbReference type="Proteomes" id="UP000748752">
    <property type="component" value="Unassembled WGS sequence"/>
</dbReference>
<keyword evidence="1" id="KW-0444">Lipid biosynthesis</keyword>
<evidence type="ECO:0000256" key="1">
    <source>
        <dbReference type="ARBA" id="ARBA00022516"/>
    </source>
</evidence>
<dbReference type="CDD" id="cd03351">
    <property type="entry name" value="LbH_UDP-GlcNAc_AT"/>
    <property type="match status" value="1"/>
</dbReference>